<dbReference type="InterPro" id="IPR035979">
    <property type="entry name" value="RBD_domain_sf"/>
</dbReference>
<keyword evidence="3" id="KW-0963">Cytoplasm</keyword>
<gene>
    <name evidence="9" type="ORF">J3Q64DRAFT_1729252</name>
</gene>
<dbReference type="InterPro" id="IPR033744">
    <property type="entry name" value="RRM_RBM8"/>
</dbReference>
<protein>
    <recommendedName>
        <fullName evidence="8">RRM domain-containing protein</fullName>
    </recommendedName>
</protein>
<comment type="caution">
    <text evidence="9">The sequence shown here is derived from an EMBL/GenBank/DDBJ whole genome shotgun (WGS) entry which is preliminary data.</text>
</comment>
<evidence type="ECO:0000313" key="10">
    <source>
        <dbReference type="Proteomes" id="UP001448207"/>
    </source>
</evidence>
<evidence type="ECO:0000259" key="8">
    <source>
        <dbReference type="PROSITE" id="PS50102"/>
    </source>
</evidence>
<evidence type="ECO:0000256" key="5">
    <source>
        <dbReference type="ARBA" id="ARBA00023242"/>
    </source>
</evidence>
<dbReference type="InterPro" id="IPR008111">
    <property type="entry name" value="RNA-bd_8"/>
</dbReference>
<evidence type="ECO:0000256" key="6">
    <source>
        <dbReference type="PROSITE-ProRule" id="PRU00176"/>
    </source>
</evidence>
<keyword evidence="5" id="KW-0539">Nucleus</keyword>
<evidence type="ECO:0000313" key="9">
    <source>
        <dbReference type="EMBL" id="KAL0090296.1"/>
    </source>
</evidence>
<keyword evidence="10" id="KW-1185">Reference proteome</keyword>
<feature type="domain" description="RRM" evidence="8">
    <location>
        <begin position="63"/>
        <end position="141"/>
    </location>
</feature>
<evidence type="ECO:0000256" key="2">
    <source>
        <dbReference type="ARBA" id="ARBA00004496"/>
    </source>
</evidence>
<dbReference type="PROSITE" id="PS50102">
    <property type="entry name" value="RRM"/>
    <property type="match status" value="1"/>
</dbReference>
<dbReference type="CDD" id="cd12324">
    <property type="entry name" value="RRM_RBM8"/>
    <property type="match status" value="1"/>
</dbReference>
<feature type="region of interest" description="Disordered" evidence="7">
    <location>
        <begin position="149"/>
        <end position="172"/>
    </location>
</feature>
<comment type="subcellular location">
    <subcellularLocation>
        <location evidence="2">Cytoplasm</location>
    </subcellularLocation>
    <subcellularLocation>
        <location evidence="1">Nucleus</location>
    </subcellularLocation>
</comment>
<accession>A0ABR3B5F9</accession>
<proteinExistence type="predicted"/>
<feature type="compositionally biased region" description="Polar residues" evidence="7">
    <location>
        <begin position="155"/>
        <end position="172"/>
    </location>
</feature>
<dbReference type="SMART" id="SM00360">
    <property type="entry name" value="RRM"/>
    <property type="match status" value="1"/>
</dbReference>
<evidence type="ECO:0000256" key="3">
    <source>
        <dbReference type="ARBA" id="ARBA00022490"/>
    </source>
</evidence>
<evidence type="ECO:0000256" key="4">
    <source>
        <dbReference type="ARBA" id="ARBA00022884"/>
    </source>
</evidence>
<reference evidence="9 10" key="1">
    <citation type="submission" date="2024-04" db="EMBL/GenBank/DDBJ databases">
        <title>Symmetric and asymmetric DNA N6-adenine methylation regulates different biological responses in Mucorales.</title>
        <authorList>
            <consortium name="Lawrence Berkeley National Laboratory"/>
            <person name="Lax C."/>
            <person name="Mondo S.J."/>
            <person name="Osorio-Concepcion M."/>
            <person name="Muszewska A."/>
            <person name="Corrochano-Luque M."/>
            <person name="Gutierrez G."/>
            <person name="Riley R."/>
            <person name="Lipzen A."/>
            <person name="Guo J."/>
            <person name="Hundley H."/>
            <person name="Amirebrahimi M."/>
            <person name="Ng V."/>
            <person name="Lorenzo-Gutierrez D."/>
            <person name="Binder U."/>
            <person name="Yang J."/>
            <person name="Song Y."/>
            <person name="Canovas D."/>
            <person name="Navarro E."/>
            <person name="Freitag M."/>
            <person name="Gabaldon T."/>
            <person name="Grigoriev I.V."/>
            <person name="Corrochano L.M."/>
            <person name="Nicolas F.E."/>
            <person name="Garre V."/>
        </authorList>
    </citation>
    <scope>NUCLEOTIDE SEQUENCE [LARGE SCALE GENOMIC DNA]</scope>
    <source>
        <strain evidence="9 10">L51</strain>
    </source>
</reference>
<dbReference type="SUPFAM" id="SSF54928">
    <property type="entry name" value="RNA-binding domain, RBD"/>
    <property type="match status" value="1"/>
</dbReference>
<evidence type="ECO:0000256" key="1">
    <source>
        <dbReference type="ARBA" id="ARBA00004123"/>
    </source>
</evidence>
<feature type="region of interest" description="Disordered" evidence="7">
    <location>
        <begin position="1"/>
        <end position="54"/>
    </location>
</feature>
<evidence type="ECO:0000256" key="7">
    <source>
        <dbReference type="SAM" id="MobiDB-lite"/>
    </source>
</evidence>
<keyword evidence="4 6" id="KW-0694">RNA-binding</keyword>
<feature type="compositionally biased region" description="Basic and acidic residues" evidence="7">
    <location>
        <begin position="1"/>
        <end position="29"/>
    </location>
</feature>
<dbReference type="Proteomes" id="UP001448207">
    <property type="component" value="Unassembled WGS sequence"/>
</dbReference>
<dbReference type="InterPro" id="IPR012677">
    <property type="entry name" value="Nucleotide-bd_a/b_plait_sf"/>
</dbReference>
<dbReference type="InterPro" id="IPR000504">
    <property type="entry name" value="RRM_dom"/>
</dbReference>
<organism evidence="9 10">
    <name type="scientific">Phycomyces blakesleeanus</name>
    <dbReference type="NCBI Taxonomy" id="4837"/>
    <lineage>
        <taxon>Eukaryota</taxon>
        <taxon>Fungi</taxon>
        <taxon>Fungi incertae sedis</taxon>
        <taxon>Mucoromycota</taxon>
        <taxon>Mucoromycotina</taxon>
        <taxon>Mucoromycetes</taxon>
        <taxon>Mucorales</taxon>
        <taxon>Phycomycetaceae</taxon>
        <taxon>Phycomyces</taxon>
    </lineage>
</organism>
<name>A0ABR3B5F9_PHYBL</name>
<feature type="compositionally biased region" description="Basic and acidic residues" evidence="7">
    <location>
        <begin position="37"/>
        <end position="54"/>
    </location>
</feature>
<dbReference type="PANTHER" id="PTHR45894">
    <property type="entry name" value="RNA-BINDING PROTEIN 8A"/>
    <property type="match status" value="1"/>
</dbReference>
<dbReference type="Gene3D" id="3.30.70.330">
    <property type="match status" value="1"/>
</dbReference>
<dbReference type="EMBL" id="JBCLYO010000004">
    <property type="protein sequence ID" value="KAL0090296.1"/>
    <property type="molecule type" value="Genomic_DNA"/>
</dbReference>
<dbReference type="Pfam" id="PF00076">
    <property type="entry name" value="RRM_1"/>
    <property type="match status" value="1"/>
</dbReference>
<sequence length="172" mass="19727">MADRDSRSRRDYSSERMAVDDDRSAEIKQKGRLFSSNDERRALRGDRMEGDGSLEPERSIEGWIIIVRGVHEEADEEGLTERFSDYGVIKNLHLNLDRRTGYVKGYALIEYESFKEAEAAVADANDTTFLGQNIKVSFAFVKGPEKVESRRFNDTNRSNQRQRSISPNSGRR</sequence>